<name>B7G6X7_PHATC</name>
<protein>
    <recommendedName>
        <fullName evidence="4">DUF11 domain-containing protein</fullName>
    </recommendedName>
</protein>
<dbReference type="OrthoDB" id="47065at2759"/>
<reference evidence="3" key="2">
    <citation type="submission" date="2008-08" db="EMBL/GenBank/DDBJ databases">
        <authorList>
            <consortium name="Diatom Consortium"/>
            <person name="Grigoriev I."/>
            <person name="Grimwood J."/>
            <person name="Kuo A."/>
            <person name="Otillar R.P."/>
            <person name="Salamov A."/>
            <person name="Detter J.C."/>
            <person name="Lindquist E."/>
            <person name="Shapiro H."/>
            <person name="Lucas S."/>
            <person name="Glavina del Rio T."/>
            <person name="Pitluck S."/>
            <person name="Rokhsar D."/>
            <person name="Bowler C."/>
        </authorList>
    </citation>
    <scope>GENOME REANNOTATION</scope>
    <source>
        <strain evidence="3">CCAP 1055/1</strain>
    </source>
</reference>
<feature type="region of interest" description="Disordered" evidence="1">
    <location>
        <begin position="681"/>
        <end position="707"/>
    </location>
</feature>
<keyword evidence="3" id="KW-1185">Reference proteome</keyword>
<dbReference type="Proteomes" id="UP000000759">
    <property type="component" value="Chromosome 17"/>
</dbReference>
<evidence type="ECO:0000313" key="3">
    <source>
        <dbReference type="Proteomes" id="UP000000759"/>
    </source>
</evidence>
<reference evidence="2 3" key="1">
    <citation type="journal article" date="2008" name="Nature">
        <title>The Phaeodactylum genome reveals the evolutionary history of diatom genomes.</title>
        <authorList>
            <person name="Bowler C."/>
            <person name="Allen A.E."/>
            <person name="Badger J.H."/>
            <person name="Grimwood J."/>
            <person name="Jabbari K."/>
            <person name="Kuo A."/>
            <person name="Maheswari U."/>
            <person name="Martens C."/>
            <person name="Maumus F."/>
            <person name="Otillar R.P."/>
            <person name="Rayko E."/>
            <person name="Salamov A."/>
            <person name="Vandepoele K."/>
            <person name="Beszteri B."/>
            <person name="Gruber A."/>
            <person name="Heijde M."/>
            <person name="Katinka M."/>
            <person name="Mock T."/>
            <person name="Valentin K."/>
            <person name="Verret F."/>
            <person name="Berges J.A."/>
            <person name="Brownlee C."/>
            <person name="Cadoret J.P."/>
            <person name="Chiovitti A."/>
            <person name="Choi C.J."/>
            <person name="Coesel S."/>
            <person name="De Martino A."/>
            <person name="Detter J.C."/>
            <person name="Durkin C."/>
            <person name="Falciatore A."/>
            <person name="Fournet J."/>
            <person name="Haruta M."/>
            <person name="Huysman M.J."/>
            <person name="Jenkins B.D."/>
            <person name="Jiroutova K."/>
            <person name="Jorgensen R.E."/>
            <person name="Joubert Y."/>
            <person name="Kaplan A."/>
            <person name="Kroger N."/>
            <person name="Kroth P.G."/>
            <person name="La Roche J."/>
            <person name="Lindquist E."/>
            <person name="Lommer M."/>
            <person name="Martin-Jezequel V."/>
            <person name="Lopez P.J."/>
            <person name="Lucas S."/>
            <person name="Mangogna M."/>
            <person name="McGinnis K."/>
            <person name="Medlin L.K."/>
            <person name="Montsant A."/>
            <person name="Oudot-Le Secq M.P."/>
            <person name="Napoli C."/>
            <person name="Obornik M."/>
            <person name="Parker M.S."/>
            <person name="Petit J.L."/>
            <person name="Porcel B.M."/>
            <person name="Poulsen N."/>
            <person name="Robison M."/>
            <person name="Rychlewski L."/>
            <person name="Rynearson T.A."/>
            <person name="Schmutz J."/>
            <person name="Shapiro H."/>
            <person name="Siaut M."/>
            <person name="Stanley M."/>
            <person name="Sussman M.R."/>
            <person name="Taylor A.R."/>
            <person name="Vardi A."/>
            <person name="von Dassow P."/>
            <person name="Vyverman W."/>
            <person name="Willis A."/>
            <person name="Wyrwicz L.S."/>
            <person name="Rokhsar D.S."/>
            <person name="Weissenbach J."/>
            <person name="Armbrust E.V."/>
            <person name="Green B.R."/>
            <person name="Van de Peer Y."/>
            <person name="Grigoriev I.V."/>
        </authorList>
    </citation>
    <scope>NUCLEOTIDE SEQUENCE [LARGE SCALE GENOMIC DNA]</scope>
    <source>
        <strain evidence="2 3">CCAP 1055/1</strain>
    </source>
</reference>
<gene>
    <name evidence="2" type="ORF">PHATRDRAFT_48379</name>
</gene>
<dbReference type="HOGENOM" id="CLU_420087_0_0_1"/>
<evidence type="ECO:0008006" key="4">
    <source>
        <dbReference type="Google" id="ProtNLM"/>
    </source>
</evidence>
<accession>B7G6X7</accession>
<dbReference type="GeneID" id="7203643"/>
<dbReference type="EMBL" id="CM000619">
    <property type="protein sequence ID" value="EEC45671.1"/>
    <property type="molecule type" value="Genomic_DNA"/>
</dbReference>
<sequence length="729" mass="79551">MTSIQCPSAWLRPRRCNVIQFPKRLGTAKLIFSFTFHKAAKNFLLLTLANALTPKPMQTYYVPLPESDVFSSTFKVINSGARSDVMSVVSVAISIDGTVVWYDHWEDGYDASTKSTGPTTKVWGDGDASNGCAPGVSPCTNQKDVLTAGQSILMENWVKLPRQPSVIRYDGGDRIQASFPIAVTRAEYPNRPGSLLAGGVEVLPTEKWGRDFVIPVGQDITARLFSEAFQYTAVYVMAGTDDTMITLPNGSIITLNRGESHQMRIANMGAKISADSDVQVHILAGDIGSTYEMRWYSLLPENKWSKEYLSPVGDSTGQPRVIVYNGGTTSISVNYEYYASTSSNNPRRRVLQVGPNDIARSDIIPTGSGARFTSTKDFFALSMTDTKANGRVPGEDTWGQIYDWGFPLVPVNQLSSQVLIGWGYGCTGSVCSGRHGNSRSKVFVSPMEDADLYVDFDNNGVHNTKITARRLSSTKIVDNGDDDMSGAIIWATKRNSGPLGPPVEIAAAWGQDGSASYSGDNSALDLGTVVVPFYTVTVKHFVEMDNDQNNDGVVNPGDTLLYTIRVQNLGQDDVQINDLDITNNGVPILTTYIEDSVWYYPDGGLAPIKIPDKTQGTPNPLDSTGIPNPVKLTKRGGTHDIIFKVVTQGTEDRIIYNDGTILQAHERPDLPFDVDIPLLVPAGQPKGTNNDTPDVCIPPGARREQRRRRRHLAAQEANEIKSATFPLST</sequence>
<evidence type="ECO:0000256" key="1">
    <source>
        <dbReference type="SAM" id="MobiDB-lite"/>
    </source>
</evidence>
<dbReference type="RefSeq" id="XP_002182935.1">
    <property type="nucleotide sequence ID" value="XM_002182899.1"/>
</dbReference>
<organism evidence="2 3">
    <name type="scientific">Phaeodactylum tricornutum (strain CCAP 1055/1)</name>
    <dbReference type="NCBI Taxonomy" id="556484"/>
    <lineage>
        <taxon>Eukaryota</taxon>
        <taxon>Sar</taxon>
        <taxon>Stramenopiles</taxon>
        <taxon>Ochrophyta</taxon>
        <taxon>Bacillariophyta</taxon>
        <taxon>Bacillariophyceae</taxon>
        <taxon>Bacillariophycidae</taxon>
        <taxon>Naviculales</taxon>
        <taxon>Phaeodactylaceae</taxon>
        <taxon>Phaeodactylum</taxon>
    </lineage>
</organism>
<dbReference type="InParanoid" id="B7G6X7"/>
<dbReference type="AlphaFoldDB" id="B7G6X7"/>
<proteinExistence type="predicted"/>
<dbReference type="PaxDb" id="2850-Phatr48379"/>
<evidence type="ECO:0000313" key="2">
    <source>
        <dbReference type="EMBL" id="EEC45671.1"/>
    </source>
</evidence>
<dbReference type="KEGG" id="pti:PHATRDRAFT_48379"/>